<protein>
    <submittedName>
        <fullName evidence="1">Alpha/beta hydrolase fold protein</fullName>
    </submittedName>
</protein>
<sequence length="94" mass="11042">DRHRRAKTKRFIAEQFAPDNNRVTLDILDGLRRFDHPTLLIWAENDAHFGPEWGERLRREIPGAQRLELLPSTGHLLMEERPEKFGALVRDFLA</sequence>
<accession>T0ZBT4</accession>
<name>T0ZBT4_9ZZZZ</name>
<comment type="caution">
    <text evidence="1">The sequence shown here is derived from an EMBL/GenBank/DDBJ whole genome shotgun (WGS) entry which is preliminary data.</text>
</comment>
<reference evidence="1" key="2">
    <citation type="journal article" date="2014" name="ISME J.">
        <title>Microbial stratification in low pH oxic and suboxic macroscopic growths along an acid mine drainage.</title>
        <authorList>
            <person name="Mendez-Garcia C."/>
            <person name="Mesa V."/>
            <person name="Sprenger R.R."/>
            <person name="Richter M."/>
            <person name="Diez M.S."/>
            <person name="Solano J."/>
            <person name="Bargiela R."/>
            <person name="Golyshina O.V."/>
            <person name="Manteca A."/>
            <person name="Ramos J.L."/>
            <person name="Gallego J.R."/>
            <person name="Llorente I."/>
            <person name="Martins Dos Santos V.A."/>
            <person name="Jensen O.N."/>
            <person name="Pelaez A.I."/>
            <person name="Sanchez J."/>
            <person name="Ferrer M."/>
        </authorList>
    </citation>
    <scope>NUCLEOTIDE SEQUENCE</scope>
</reference>
<keyword evidence="1" id="KW-0378">Hydrolase</keyword>
<dbReference type="EMBL" id="AUZZ01007425">
    <property type="protein sequence ID" value="EQD42528.1"/>
    <property type="molecule type" value="Genomic_DNA"/>
</dbReference>
<gene>
    <name evidence="1" type="ORF">B2A_10299</name>
</gene>
<dbReference type="Gene3D" id="3.40.50.1820">
    <property type="entry name" value="alpha/beta hydrolase"/>
    <property type="match status" value="1"/>
</dbReference>
<dbReference type="SUPFAM" id="SSF53474">
    <property type="entry name" value="alpha/beta-Hydrolases"/>
    <property type="match status" value="1"/>
</dbReference>
<dbReference type="GO" id="GO:0016787">
    <property type="term" value="F:hydrolase activity"/>
    <property type="evidence" value="ECO:0007669"/>
    <property type="project" value="UniProtKB-KW"/>
</dbReference>
<feature type="non-terminal residue" evidence="1">
    <location>
        <position position="1"/>
    </location>
</feature>
<evidence type="ECO:0000313" key="1">
    <source>
        <dbReference type="EMBL" id="EQD42528.1"/>
    </source>
</evidence>
<reference evidence="1" key="1">
    <citation type="submission" date="2013-08" db="EMBL/GenBank/DDBJ databases">
        <authorList>
            <person name="Mendez C."/>
            <person name="Richter M."/>
            <person name="Ferrer M."/>
            <person name="Sanchez J."/>
        </authorList>
    </citation>
    <scope>NUCLEOTIDE SEQUENCE</scope>
</reference>
<organism evidence="1">
    <name type="scientific">mine drainage metagenome</name>
    <dbReference type="NCBI Taxonomy" id="410659"/>
    <lineage>
        <taxon>unclassified sequences</taxon>
        <taxon>metagenomes</taxon>
        <taxon>ecological metagenomes</taxon>
    </lineage>
</organism>
<dbReference type="AlphaFoldDB" id="T0ZBT4"/>
<dbReference type="InterPro" id="IPR029058">
    <property type="entry name" value="AB_hydrolase_fold"/>
</dbReference>
<proteinExistence type="predicted"/>